<sequence length="72" mass="8075">MGRKTHCEAHPHLTATISCLPVNQEKGKTRNENLRGGGEMLLQATLRRISNPCLAQPQYMARTTIKNKLVTF</sequence>
<dbReference type="AlphaFoldDB" id="A0A9P3PY48"/>
<reference evidence="1" key="1">
    <citation type="submission" date="2022-07" db="EMBL/GenBank/DDBJ databases">
        <title>The genome of Lyophyllum shimeji provides insight into the initial evolution of ectomycorrhizal fungal genome.</title>
        <authorList>
            <person name="Kobayashi Y."/>
            <person name="Shibata T."/>
            <person name="Hirakawa H."/>
            <person name="Shigenobu S."/>
            <person name="Nishiyama T."/>
            <person name="Yamada A."/>
            <person name="Hasebe M."/>
            <person name="Kawaguchi M."/>
        </authorList>
    </citation>
    <scope>NUCLEOTIDE SEQUENCE</scope>
    <source>
        <strain evidence="1">AT787</strain>
    </source>
</reference>
<name>A0A9P3PY48_LYOSH</name>
<dbReference type="PROSITE" id="PS51257">
    <property type="entry name" value="PROKAR_LIPOPROTEIN"/>
    <property type="match status" value="1"/>
</dbReference>
<comment type="caution">
    <text evidence="1">The sequence shown here is derived from an EMBL/GenBank/DDBJ whole genome shotgun (WGS) entry which is preliminary data.</text>
</comment>
<protein>
    <submittedName>
        <fullName evidence="1">Uncharacterized protein</fullName>
    </submittedName>
</protein>
<accession>A0A9P3PY48</accession>
<dbReference type="EMBL" id="BRPK01000016">
    <property type="protein sequence ID" value="GLB44165.1"/>
    <property type="molecule type" value="Genomic_DNA"/>
</dbReference>
<gene>
    <name evidence="1" type="ORF">LshimejAT787_1600950</name>
</gene>
<evidence type="ECO:0000313" key="1">
    <source>
        <dbReference type="EMBL" id="GLB44165.1"/>
    </source>
</evidence>
<dbReference type="Proteomes" id="UP001063166">
    <property type="component" value="Unassembled WGS sequence"/>
</dbReference>
<keyword evidence="2" id="KW-1185">Reference proteome</keyword>
<evidence type="ECO:0000313" key="2">
    <source>
        <dbReference type="Proteomes" id="UP001063166"/>
    </source>
</evidence>
<proteinExistence type="predicted"/>
<organism evidence="1 2">
    <name type="scientific">Lyophyllum shimeji</name>
    <name type="common">Hon-shimeji</name>
    <name type="synonym">Tricholoma shimeji</name>
    <dbReference type="NCBI Taxonomy" id="47721"/>
    <lineage>
        <taxon>Eukaryota</taxon>
        <taxon>Fungi</taxon>
        <taxon>Dikarya</taxon>
        <taxon>Basidiomycota</taxon>
        <taxon>Agaricomycotina</taxon>
        <taxon>Agaricomycetes</taxon>
        <taxon>Agaricomycetidae</taxon>
        <taxon>Agaricales</taxon>
        <taxon>Tricholomatineae</taxon>
        <taxon>Lyophyllaceae</taxon>
        <taxon>Lyophyllum</taxon>
    </lineage>
</organism>